<name>A0A402CTG7_9BACT</name>
<dbReference type="Pfam" id="PF07883">
    <property type="entry name" value="Cupin_2"/>
    <property type="match status" value="1"/>
</dbReference>
<dbReference type="KEGG" id="ccot:CCAX7_27960"/>
<keyword evidence="2" id="KW-1185">Reference proteome</keyword>
<evidence type="ECO:0000313" key="2">
    <source>
        <dbReference type="Proteomes" id="UP000287394"/>
    </source>
</evidence>
<dbReference type="CDD" id="cd02233">
    <property type="entry name" value="cupin_HNL-like"/>
    <property type="match status" value="1"/>
</dbReference>
<organism evidence="1 2">
    <name type="scientific">Capsulimonas corticalis</name>
    <dbReference type="NCBI Taxonomy" id="2219043"/>
    <lineage>
        <taxon>Bacteria</taxon>
        <taxon>Bacillati</taxon>
        <taxon>Armatimonadota</taxon>
        <taxon>Armatimonadia</taxon>
        <taxon>Capsulimonadales</taxon>
        <taxon>Capsulimonadaceae</taxon>
        <taxon>Capsulimonas</taxon>
    </lineage>
</organism>
<dbReference type="InterPro" id="IPR013096">
    <property type="entry name" value="Cupin_2"/>
</dbReference>
<dbReference type="InterPro" id="IPR047263">
    <property type="entry name" value="HNL-like_cupin"/>
</dbReference>
<dbReference type="Gene3D" id="2.60.120.10">
    <property type="entry name" value="Jelly Rolls"/>
    <property type="match status" value="1"/>
</dbReference>
<protein>
    <submittedName>
        <fullName evidence="1">Cupin</fullName>
    </submittedName>
</protein>
<proteinExistence type="predicted"/>
<dbReference type="PANTHER" id="PTHR43698:SF1">
    <property type="entry name" value="BLL4564 PROTEIN"/>
    <property type="match status" value="1"/>
</dbReference>
<dbReference type="EMBL" id="AP025739">
    <property type="protein sequence ID" value="BDI30745.1"/>
    <property type="molecule type" value="Genomic_DNA"/>
</dbReference>
<dbReference type="Proteomes" id="UP000287394">
    <property type="component" value="Chromosome"/>
</dbReference>
<dbReference type="AlphaFoldDB" id="A0A402CTG7"/>
<evidence type="ECO:0000313" key="1">
    <source>
        <dbReference type="EMBL" id="BDI30745.1"/>
    </source>
</evidence>
<dbReference type="InterPro" id="IPR014710">
    <property type="entry name" value="RmlC-like_jellyroll"/>
</dbReference>
<sequence>MMDKQTQSPATKHGASEYFTGTAWLDEVITTPIEMGVSVFRVTFEPGARTAWHTHPVGQILVVESGVGRAQILGEPVREIHAGESVYFAAGVKHWHGAAPDRIMVHLAIQRVDEAGHYIEWREHVSDAEYVV</sequence>
<dbReference type="SUPFAM" id="SSF51182">
    <property type="entry name" value="RmlC-like cupins"/>
    <property type="match status" value="1"/>
</dbReference>
<dbReference type="PANTHER" id="PTHR43698">
    <property type="entry name" value="RIBD C-TERMINAL DOMAIN CONTAINING PROTEIN"/>
    <property type="match status" value="1"/>
</dbReference>
<dbReference type="InterPro" id="IPR011051">
    <property type="entry name" value="RmlC_Cupin_sf"/>
</dbReference>
<gene>
    <name evidence="1" type="ORF">CCAX7_27960</name>
</gene>
<accession>A0A402CTG7</accession>
<reference evidence="1 2" key="1">
    <citation type="journal article" date="2019" name="Int. J. Syst. Evol. Microbiol.">
        <title>Capsulimonas corticalis gen. nov., sp. nov., an aerobic capsulated bacterium, of a novel bacterial order, Capsulimonadales ord. nov., of the class Armatimonadia of the phylum Armatimonadetes.</title>
        <authorList>
            <person name="Li J."/>
            <person name="Kudo C."/>
            <person name="Tonouchi A."/>
        </authorList>
    </citation>
    <scope>NUCLEOTIDE SEQUENCE [LARGE SCALE GENOMIC DNA]</scope>
    <source>
        <strain evidence="1 2">AX-7</strain>
    </source>
</reference>